<dbReference type="AlphaFoldDB" id="A0ABC8BRE7"/>
<dbReference type="EMBL" id="CP020563">
    <property type="protein sequence ID" value="ARF72964.1"/>
    <property type="molecule type" value="Genomic_DNA"/>
</dbReference>
<evidence type="ECO:0000313" key="8">
    <source>
        <dbReference type="EMBL" id="ARF72964.1"/>
    </source>
</evidence>
<feature type="transmembrane region" description="Helical" evidence="6">
    <location>
        <begin position="311"/>
        <end position="330"/>
    </location>
</feature>
<keyword evidence="9" id="KW-1185">Reference proteome</keyword>
<sequence length="438" mass="45005">MSEAPVVVPAPPGPVVPGGTEDRAPRRTLVALVVTELLLSFALATPLVATLSLKVNEIAPGERTSVLSLVAAVGAVAAFLLNPVFGHLSDRTAGRFGRRRPWIIGGLLAGLPAAVVMATATTTVQLTIGWLLAQAAYNAALAALSAVIADRVPPGRQATASGLFGAAGFAGVVPGLVLVGMLPGRTVLLFLLPAGAAAVGGVLAWYLLRGEPPLDPAEREPVSVRSVFTSLTFDPRTSPAFTIVWGQRFLLQFANSLIGALGLYFFMARLGMSTAEAAALLSVTGLFSLAGNVVSAAVCGRLASRTGAYRAFIIGSGLLLTLSMLLKMTASSVWPVYVASALAGIGLGAFYAVDLALVIRVMPHSADSARYLGVFNIAKSLPQSIAPALAPLLLALGSDPVVRSGDGNYFALYAAGALAALVATALTPLIRHPRLTRD</sequence>
<evidence type="ECO:0000256" key="3">
    <source>
        <dbReference type="ARBA" id="ARBA00022989"/>
    </source>
</evidence>
<organism evidence="8 9">
    <name type="scientific">Kitasatospora albolonga</name>
    <dbReference type="NCBI Taxonomy" id="68173"/>
    <lineage>
        <taxon>Bacteria</taxon>
        <taxon>Bacillati</taxon>
        <taxon>Actinomycetota</taxon>
        <taxon>Actinomycetes</taxon>
        <taxon>Kitasatosporales</taxon>
        <taxon>Streptomycetaceae</taxon>
        <taxon>Kitasatospora</taxon>
    </lineage>
</organism>
<feature type="transmembrane region" description="Helical" evidence="6">
    <location>
        <begin position="188"/>
        <end position="208"/>
    </location>
</feature>
<feature type="transmembrane region" description="Helical" evidence="6">
    <location>
        <begin position="249"/>
        <end position="267"/>
    </location>
</feature>
<keyword evidence="3 6" id="KW-1133">Transmembrane helix</keyword>
<evidence type="ECO:0000256" key="6">
    <source>
        <dbReference type="SAM" id="Phobius"/>
    </source>
</evidence>
<dbReference type="SUPFAM" id="SSF103473">
    <property type="entry name" value="MFS general substrate transporter"/>
    <property type="match status" value="1"/>
</dbReference>
<dbReference type="PANTHER" id="PTHR23528:SF1">
    <property type="entry name" value="MAJOR FACILITATOR SUPERFAMILY (MFS) PROFILE DOMAIN-CONTAINING PROTEIN"/>
    <property type="match status" value="1"/>
</dbReference>
<dbReference type="PROSITE" id="PS50850">
    <property type="entry name" value="MFS"/>
    <property type="match status" value="1"/>
</dbReference>
<dbReference type="GO" id="GO:0005886">
    <property type="term" value="C:plasma membrane"/>
    <property type="evidence" value="ECO:0007669"/>
    <property type="project" value="UniProtKB-SubCell"/>
</dbReference>
<feature type="transmembrane region" description="Helical" evidence="6">
    <location>
        <begin position="65"/>
        <end position="81"/>
    </location>
</feature>
<dbReference type="InterPro" id="IPR020846">
    <property type="entry name" value="MFS_dom"/>
</dbReference>
<feature type="transmembrane region" description="Helical" evidence="6">
    <location>
        <begin position="410"/>
        <end position="430"/>
    </location>
</feature>
<dbReference type="Gene3D" id="1.20.1250.20">
    <property type="entry name" value="MFS general substrate transporter like domains"/>
    <property type="match status" value="1"/>
</dbReference>
<dbReference type="KEGG" id="kab:B7C62_12330"/>
<feature type="transmembrane region" description="Helical" evidence="6">
    <location>
        <begin position="29"/>
        <end position="53"/>
    </location>
</feature>
<evidence type="ECO:0000259" key="7">
    <source>
        <dbReference type="PROSITE" id="PS50850"/>
    </source>
</evidence>
<feature type="region of interest" description="Disordered" evidence="5">
    <location>
        <begin position="1"/>
        <end position="21"/>
    </location>
</feature>
<feature type="transmembrane region" description="Helical" evidence="6">
    <location>
        <begin position="102"/>
        <end position="122"/>
    </location>
</feature>
<feature type="transmembrane region" description="Helical" evidence="6">
    <location>
        <begin position="371"/>
        <end position="390"/>
    </location>
</feature>
<feature type="transmembrane region" description="Helical" evidence="6">
    <location>
        <begin position="279"/>
        <end position="299"/>
    </location>
</feature>
<dbReference type="InterPro" id="IPR036259">
    <property type="entry name" value="MFS_trans_sf"/>
</dbReference>
<dbReference type="Pfam" id="PF07690">
    <property type="entry name" value="MFS_1"/>
    <property type="match status" value="1"/>
</dbReference>
<gene>
    <name evidence="8" type="ORF">B7C62_12330</name>
</gene>
<feature type="transmembrane region" description="Helical" evidence="6">
    <location>
        <begin position="336"/>
        <end position="359"/>
    </location>
</feature>
<feature type="transmembrane region" description="Helical" evidence="6">
    <location>
        <begin position="128"/>
        <end position="149"/>
    </location>
</feature>
<keyword evidence="2 6" id="KW-0812">Transmembrane</keyword>
<dbReference type="PANTHER" id="PTHR23528">
    <property type="match status" value="1"/>
</dbReference>
<protein>
    <recommendedName>
        <fullName evidence="7">Major facilitator superfamily (MFS) profile domain-containing protein</fullName>
    </recommendedName>
</protein>
<dbReference type="Proteomes" id="UP000192251">
    <property type="component" value="Chromosome"/>
</dbReference>
<proteinExistence type="predicted"/>
<feature type="transmembrane region" description="Helical" evidence="6">
    <location>
        <begin position="161"/>
        <end position="182"/>
    </location>
</feature>
<feature type="domain" description="Major facilitator superfamily (MFS) profile" evidence="7">
    <location>
        <begin position="28"/>
        <end position="431"/>
    </location>
</feature>
<keyword evidence="4 6" id="KW-0472">Membrane</keyword>
<evidence type="ECO:0000256" key="1">
    <source>
        <dbReference type="ARBA" id="ARBA00004651"/>
    </source>
</evidence>
<evidence type="ECO:0000256" key="5">
    <source>
        <dbReference type="SAM" id="MobiDB-lite"/>
    </source>
</evidence>
<dbReference type="RefSeq" id="WP_084746765.1">
    <property type="nucleotide sequence ID" value="NZ_CP020563.1"/>
</dbReference>
<dbReference type="InterPro" id="IPR011701">
    <property type="entry name" value="MFS"/>
</dbReference>
<accession>A0ABC8BRE7</accession>
<evidence type="ECO:0000313" key="9">
    <source>
        <dbReference type="Proteomes" id="UP000192251"/>
    </source>
</evidence>
<evidence type="ECO:0000256" key="2">
    <source>
        <dbReference type="ARBA" id="ARBA00022692"/>
    </source>
</evidence>
<comment type="subcellular location">
    <subcellularLocation>
        <location evidence="1">Cell membrane</location>
        <topology evidence="1">Multi-pass membrane protein</topology>
    </subcellularLocation>
</comment>
<evidence type="ECO:0000256" key="4">
    <source>
        <dbReference type="ARBA" id="ARBA00023136"/>
    </source>
</evidence>
<reference evidence="8 9" key="1">
    <citation type="submission" date="2017-04" db="EMBL/GenBank/DDBJ databases">
        <title>The complete genome sequence of Streptomyces albolongus YIM 101047, the producer of novel bafilomycins and novel odoriferous sesquiterpenoids.</title>
        <authorList>
            <person name="Yin M."/>
            <person name="Jiang Y."/>
        </authorList>
    </citation>
    <scope>NUCLEOTIDE SEQUENCE [LARGE SCALE GENOMIC DNA]</scope>
    <source>
        <strain evidence="8 9">YIM 101047</strain>
    </source>
</reference>
<name>A0ABC8BRE7_9ACTN</name>